<keyword evidence="3" id="KW-1185">Reference proteome</keyword>
<name>A0ABT5QVC7_9GAMM</name>
<proteinExistence type="predicted"/>
<reference evidence="2" key="1">
    <citation type="submission" date="2021-12" db="EMBL/GenBank/DDBJ databases">
        <title>Enterovibrio ZSDZ35 sp. nov. and Enterovibrio ZSDZ42 sp. nov., isolated from coastal seawater in Qingdao.</title>
        <authorList>
            <person name="Zhang P."/>
        </authorList>
    </citation>
    <scope>NUCLEOTIDE SEQUENCE</scope>
    <source>
        <strain evidence="2">ZSDZ42</strain>
    </source>
</reference>
<evidence type="ECO:0000313" key="2">
    <source>
        <dbReference type="EMBL" id="MDD1791575.1"/>
    </source>
</evidence>
<comment type="caution">
    <text evidence="2">The sequence shown here is derived from an EMBL/GenBank/DDBJ whole genome shotgun (WGS) entry which is preliminary data.</text>
</comment>
<dbReference type="SUPFAM" id="SSF100950">
    <property type="entry name" value="NagB/RpiA/CoA transferase-like"/>
    <property type="match status" value="1"/>
</dbReference>
<dbReference type="EMBL" id="JAJUBC010000001">
    <property type="protein sequence ID" value="MDD1791575.1"/>
    <property type="molecule type" value="Genomic_DNA"/>
</dbReference>
<gene>
    <name evidence="2" type="ORF">LRP50_00340</name>
</gene>
<sequence>MNIRSQNARAAIFAKLNAAPRQSADTELPGWQAWHDPDLAHRVERFISCMTAAHAEVIQTTKDSLYDSLVTFIRDNAFSTILLGKDNPYGSILNDTGLSCDVKTYDQPLDDNKVALFNDIDASLSVIPAGIADTGTLAIVTGEKEPRALSLVPPTHIAILRECDIVSNFNELMATPFWTEAGWDTQPPTNLLLISGPSKTADIQQTLAYGAHGPKRLIVFMVEE</sequence>
<accession>A0ABT5QVC7</accession>
<dbReference type="PANTHER" id="PTHR43682:SF1">
    <property type="entry name" value="LACTATE UTILIZATION PROTEIN C"/>
    <property type="match status" value="1"/>
</dbReference>
<dbReference type="Pfam" id="PF02589">
    <property type="entry name" value="LUD_dom"/>
    <property type="match status" value="1"/>
</dbReference>
<dbReference type="RefSeq" id="WP_274162530.1">
    <property type="nucleotide sequence ID" value="NZ_JAJUBC010000001.1"/>
</dbReference>
<dbReference type="PANTHER" id="PTHR43682">
    <property type="entry name" value="LACTATE UTILIZATION PROTEIN C"/>
    <property type="match status" value="1"/>
</dbReference>
<dbReference type="InterPro" id="IPR003741">
    <property type="entry name" value="LUD_dom"/>
</dbReference>
<evidence type="ECO:0000313" key="3">
    <source>
        <dbReference type="Proteomes" id="UP001149400"/>
    </source>
</evidence>
<feature type="domain" description="LUD" evidence="1">
    <location>
        <begin position="43"/>
        <end position="222"/>
    </location>
</feature>
<evidence type="ECO:0000259" key="1">
    <source>
        <dbReference type="Pfam" id="PF02589"/>
    </source>
</evidence>
<dbReference type="Gene3D" id="3.40.50.10420">
    <property type="entry name" value="NagB/RpiA/CoA transferase-like"/>
    <property type="match status" value="1"/>
</dbReference>
<protein>
    <submittedName>
        <fullName evidence="2">Lactate utilization protein C</fullName>
    </submittedName>
</protein>
<dbReference type="Proteomes" id="UP001149400">
    <property type="component" value="Unassembled WGS sequence"/>
</dbReference>
<dbReference type="InterPro" id="IPR024185">
    <property type="entry name" value="FTHF_cligase-like_sf"/>
</dbReference>
<dbReference type="InterPro" id="IPR037171">
    <property type="entry name" value="NagB/RpiA_transferase-like"/>
</dbReference>
<organism evidence="2 3">
    <name type="scientific">Enterovibrio gelatinilyticus</name>
    <dbReference type="NCBI Taxonomy" id="2899819"/>
    <lineage>
        <taxon>Bacteria</taxon>
        <taxon>Pseudomonadati</taxon>
        <taxon>Pseudomonadota</taxon>
        <taxon>Gammaproteobacteria</taxon>
        <taxon>Vibrionales</taxon>
        <taxon>Vibrionaceae</taxon>
        <taxon>Enterovibrio</taxon>
    </lineage>
</organism>